<dbReference type="EMBL" id="HQ668085">
    <property type="protein sequence ID" value="AEN02765.1"/>
    <property type="molecule type" value="Genomic_DNA"/>
</dbReference>
<protein>
    <recommendedName>
        <fullName evidence="3">Bacteriocin</fullName>
    </recommendedName>
</protein>
<sequence length="55" mass="6126">MKNKYFETLSAEKLIQVQGGGMPWWTSLIPNYDQLLGSICGFIDGISKSTNRGQC</sequence>
<evidence type="ECO:0008006" key="3">
    <source>
        <dbReference type="Google" id="ProtNLM"/>
    </source>
</evidence>
<reference evidence="1" key="1">
    <citation type="submission" date="2010-11" db="EMBL/GenBank/DDBJ databases">
        <authorList>
            <person name="Son M."/>
            <person name="Shchepetov M."/>
            <person name="Adrian P."/>
            <person name="Madhi S."/>
            <person name="de Gouveia L."/>
            <person name="von Gottberg A."/>
            <person name="Klugman K.P."/>
            <person name="Weiser J.N."/>
            <person name="Dawid S."/>
        </authorList>
    </citation>
    <scope>NUCLEOTIDE SEQUENCE</scope>
    <source>
        <strain evidence="2">P155</strain>
        <strain evidence="1">P164</strain>
    </source>
</reference>
<proteinExistence type="predicted"/>
<dbReference type="EMBL" id="HQ668084">
    <property type="protein sequence ID" value="AEN02756.1"/>
    <property type="molecule type" value="Genomic_DNA"/>
</dbReference>
<name>G3EAG0_STREE</name>
<evidence type="ECO:0000313" key="1">
    <source>
        <dbReference type="EMBL" id="AEN02756.1"/>
    </source>
</evidence>
<organism evidence="1">
    <name type="scientific">Streptococcus pneumoniae</name>
    <dbReference type="NCBI Taxonomy" id="1313"/>
    <lineage>
        <taxon>Bacteria</taxon>
        <taxon>Bacillati</taxon>
        <taxon>Bacillota</taxon>
        <taxon>Bacilli</taxon>
        <taxon>Lactobacillales</taxon>
        <taxon>Streptococcaceae</taxon>
        <taxon>Streptococcus</taxon>
    </lineage>
</organism>
<accession>G3EAG0</accession>
<evidence type="ECO:0000313" key="2">
    <source>
        <dbReference type="EMBL" id="AEN02765.1"/>
    </source>
</evidence>
<reference evidence="1" key="2">
    <citation type="journal article" date="2011" name="MBio">
        <title>Conserved Mutations in the Pneumococcal Bacteriocin Transporter Gene, blpA, Result in a Complex Population Consisting of Producers and Cheaters.</title>
        <authorList>
            <person name="Son M.R."/>
            <person name="Shchepetov M."/>
            <person name="Adrian P.V."/>
            <person name="Madhi S.A."/>
            <person name="de Gouveia L."/>
            <person name="von Gottberg A."/>
            <person name="Klugman K.P."/>
            <person name="Weiser J.N."/>
            <person name="Dawid S."/>
        </authorList>
    </citation>
    <scope>NUCLEOTIDE SEQUENCE</scope>
    <source>
        <strain evidence="2">P155</strain>
        <strain evidence="1">P164</strain>
    </source>
</reference>
<dbReference type="AlphaFoldDB" id="G3EAG0"/>
<dbReference type="RefSeq" id="WP_153226613.1">
    <property type="nucleotide sequence ID" value="NZ_CKTE01000002.1"/>
</dbReference>